<evidence type="ECO:0000256" key="7">
    <source>
        <dbReference type="ARBA" id="ARBA00023136"/>
    </source>
</evidence>
<comment type="subcellular location">
    <subcellularLocation>
        <location evidence="1">Cell membrane</location>
        <topology evidence="1">Multi-pass membrane protein</topology>
    </subcellularLocation>
</comment>
<comment type="similarity">
    <text evidence="2">Belongs to the major facilitator superfamily. EmrB family.</text>
</comment>
<dbReference type="InterPro" id="IPR036259">
    <property type="entry name" value="MFS_trans_sf"/>
</dbReference>
<feature type="domain" description="Major facilitator superfamily (MFS) profile" evidence="9">
    <location>
        <begin position="21"/>
        <end position="516"/>
    </location>
</feature>
<feature type="transmembrane region" description="Helical" evidence="8">
    <location>
        <begin position="494"/>
        <end position="515"/>
    </location>
</feature>
<dbReference type="NCBIfam" id="TIGR00711">
    <property type="entry name" value="efflux_EmrB"/>
    <property type="match status" value="1"/>
</dbReference>
<dbReference type="CDD" id="cd17503">
    <property type="entry name" value="MFS_LmrB_MDR_like"/>
    <property type="match status" value="1"/>
</dbReference>
<dbReference type="GO" id="GO:0005886">
    <property type="term" value="C:plasma membrane"/>
    <property type="evidence" value="ECO:0007669"/>
    <property type="project" value="UniProtKB-SubCell"/>
</dbReference>
<keyword evidence="7 8" id="KW-0472">Membrane</keyword>
<dbReference type="STRING" id="1048834.TC41_0378"/>
<dbReference type="Gene3D" id="1.20.1250.20">
    <property type="entry name" value="MFS general substrate transporter like domains"/>
    <property type="match status" value="1"/>
</dbReference>
<feature type="transmembrane region" description="Helical" evidence="8">
    <location>
        <begin position="278"/>
        <end position="299"/>
    </location>
</feature>
<dbReference type="PANTHER" id="PTHR42718">
    <property type="entry name" value="MAJOR FACILITATOR SUPERFAMILY MULTIDRUG TRANSPORTER MFSC"/>
    <property type="match status" value="1"/>
</dbReference>
<gene>
    <name evidence="10" type="primary">emrB</name>
    <name evidence="10" type="ordered locus">TC41_0378</name>
</gene>
<dbReference type="InterPro" id="IPR020846">
    <property type="entry name" value="MFS_dom"/>
</dbReference>
<dbReference type="eggNOG" id="COG0477">
    <property type="taxonomic scope" value="Bacteria"/>
</dbReference>
<protein>
    <submittedName>
        <fullName evidence="10">Drug resistance transporter, EmrB/QacA subfamily</fullName>
    </submittedName>
</protein>
<feature type="transmembrane region" description="Helical" evidence="8">
    <location>
        <begin position="371"/>
        <end position="394"/>
    </location>
</feature>
<feature type="transmembrane region" description="Helical" evidence="8">
    <location>
        <begin position="311"/>
        <end position="328"/>
    </location>
</feature>
<dbReference type="EMBL" id="CP002902">
    <property type="protein sequence ID" value="AEJ42344.1"/>
    <property type="molecule type" value="Genomic_DNA"/>
</dbReference>
<evidence type="ECO:0000259" key="9">
    <source>
        <dbReference type="PROSITE" id="PS50850"/>
    </source>
</evidence>
<dbReference type="HOGENOM" id="CLU_000960_28_0_9"/>
<name>F8IKF6_ALIAT</name>
<evidence type="ECO:0000256" key="2">
    <source>
        <dbReference type="ARBA" id="ARBA00008537"/>
    </source>
</evidence>
<dbReference type="Gene3D" id="1.20.1720.10">
    <property type="entry name" value="Multidrug resistance protein D"/>
    <property type="match status" value="1"/>
</dbReference>
<evidence type="ECO:0000256" key="5">
    <source>
        <dbReference type="ARBA" id="ARBA00022692"/>
    </source>
</evidence>
<evidence type="ECO:0000256" key="6">
    <source>
        <dbReference type="ARBA" id="ARBA00022989"/>
    </source>
</evidence>
<dbReference type="GO" id="GO:0022857">
    <property type="term" value="F:transmembrane transporter activity"/>
    <property type="evidence" value="ECO:0007669"/>
    <property type="project" value="InterPro"/>
</dbReference>
<feature type="transmembrane region" description="Helical" evidence="8">
    <location>
        <begin position="340"/>
        <end position="359"/>
    </location>
</feature>
<keyword evidence="4" id="KW-1003">Cell membrane</keyword>
<feature type="transmembrane region" description="Helical" evidence="8">
    <location>
        <begin position="145"/>
        <end position="167"/>
    </location>
</feature>
<evidence type="ECO:0000256" key="8">
    <source>
        <dbReference type="SAM" id="Phobius"/>
    </source>
</evidence>
<evidence type="ECO:0000313" key="11">
    <source>
        <dbReference type="Proteomes" id="UP000000292"/>
    </source>
</evidence>
<feature type="transmembrane region" description="Helical" evidence="8">
    <location>
        <begin position="237"/>
        <end position="257"/>
    </location>
</feature>
<proteinExistence type="inferred from homology"/>
<dbReference type="Proteomes" id="UP000000292">
    <property type="component" value="Chromosome"/>
</dbReference>
<organism evidence="10 11">
    <name type="scientific">Alicyclobacillus acidocaldarius (strain Tc-4-1)</name>
    <name type="common">Bacillus acidocaldarius</name>
    <dbReference type="NCBI Taxonomy" id="1048834"/>
    <lineage>
        <taxon>Bacteria</taxon>
        <taxon>Bacillati</taxon>
        <taxon>Bacillota</taxon>
        <taxon>Bacilli</taxon>
        <taxon>Bacillales</taxon>
        <taxon>Alicyclobacillaceae</taxon>
        <taxon>Alicyclobacillus</taxon>
    </lineage>
</organism>
<dbReference type="PROSITE" id="PS50850">
    <property type="entry name" value="MFS"/>
    <property type="match status" value="1"/>
</dbReference>
<dbReference type="InterPro" id="IPR004638">
    <property type="entry name" value="EmrB-like"/>
</dbReference>
<keyword evidence="6 8" id="KW-1133">Transmembrane helix</keyword>
<feature type="transmembrane region" description="Helical" evidence="8">
    <location>
        <begin position="173"/>
        <end position="194"/>
    </location>
</feature>
<keyword evidence="3" id="KW-0813">Transport</keyword>
<reference evidence="11" key="2">
    <citation type="submission" date="2011-06" db="EMBL/GenBank/DDBJ databases">
        <title>The complete genome sequence of Alicyclobacillus acidocaldarius sp. Tc-4-1.</title>
        <authorList>
            <person name="Chen Y."/>
            <person name="He Y."/>
            <person name="Dong Z."/>
            <person name="Hu S."/>
        </authorList>
    </citation>
    <scope>NUCLEOTIDE SEQUENCE [LARGE SCALE GENOMIC DNA]</scope>
    <source>
        <strain evidence="11">Tc-4-1</strain>
    </source>
</reference>
<dbReference type="AlphaFoldDB" id="F8IKF6"/>
<reference evidence="10 11" key="1">
    <citation type="journal article" date="2011" name="J. Bacteriol.">
        <title>Complete Genome Sequence of Alicyclobacillus acidocaldarius Strain Tc-4-1.</title>
        <authorList>
            <person name="Chen Y."/>
            <person name="He Y."/>
            <person name="Zhang B."/>
            <person name="Yang J."/>
            <person name="Li W."/>
            <person name="Dong Z."/>
            <person name="Hu S."/>
        </authorList>
    </citation>
    <scope>NUCLEOTIDE SEQUENCE [LARGE SCALE GENOMIC DNA]</scope>
    <source>
        <strain evidence="10 11">Tc-4-1</strain>
    </source>
</reference>
<evidence type="ECO:0000313" key="10">
    <source>
        <dbReference type="EMBL" id="AEJ42344.1"/>
    </source>
</evidence>
<feature type="transmembrane region" description="Helical" evidence="8">
    <location>
        <begin position="87"/>
        <end position="106"/>
    </location>
</feature>
<accession>F8IKF6</accession>
<feature type="transmembrane region" description="Helical" evidence="8">
    <location>
        <begin position="63"/>
        <end position="80"/>
    </location>
</feature>
<feature type="transmembrane region" description="Helical" evidence="8">
    <location>
        <begin position="206"/>
        <end position="225"/>
    </location>
</feature>
<evidence type="ECO:0000256" key="1">
    <source>
        <dbReference type="ARBA" id="ARBA00004651"/>
    </source>
</evidence>
<feature type="transmembrane region" description="Helical" evidence="8">
    <location>
        <begin position="20"/>
        <end position="43"/>
    </location>
</feature>
<dbReference type="KEGG" id="aad:TC41_0378"/>
<feature type="transmembrane region" description="Helical" evidence="8">
    <location>
        <begin position="112"/>
        <end position="133"/>
    </location>
</feature>
<dbReference type="SUPFAM" id="SSF103473">
    <property type="entry name" value="MFS general substrate transporter"/>
    <property type="match status" value="1"/>
</dbReference>
<dbReference type="InterPro" id="IPR011701">
    <property type="entry name" value="MFS"/>
</dbReference>
<dbReference type="PATRIC" id="fig|1048834.4.peg.351"/>
<sequence length="532" mass="57475">MKGLDAVSSTPTQHRSSPYLQLVIVLIGTFMAVLDTSVVNVAIPKMEVALNTNTSNIQWVLTGYMLVTGVIVPTSGWLIDTLGPKRLFLFALVVFTAGSALCGFAWNLPSIIFFRIIQGIGGGLLQPVAQTVIYRTFPPERIGSIMGVFGITIMGAPAFGPLISGYFVEYSSWRWIFFVNVPIGILALLLAIPYMDDLPTSPSFKLDVWGLTFSTIGFFSLLYGFNNVPDHGWGSTQVRVALAIGVVSLLLFVITELRAERPLLQLRLLTTYTYTMSLIVVSILSVALFVGIFLMPLYLENIRGYSALRTGLFVTPGALVSALVMPISGRLFDKIGARPLGLLGIGILAVSTYAFTFLTTDSTGAHIQLLYITRSLAMGIAMMPIMTAGTTAVVSKNPMLAGQAAALTNTIRNVASGLGTAVMTVYMTKRETIREAQLASQYDPGSPRALQLSQATAHYLAQGMSQTQAHAQAMLQITDNLQANAFVLGMNDTFMVSTLLAIAAWIVVLFIYPIGQSPQRRSSNPRVSPAMD</sequence>
<evidence type="ECO:0000256" key="4">
    <source>
        <dbReference type="ARBA" id="ARBA00022475"/>
    </source>
</evidence>
<dbReference type="PANTHER" id="PTHR42718:SF9">
    <property type="entry name" value="MAJOR FACILITATOR SUPERFAMILY MULTIDRUG TRANSPORTER MFSC"/>
    <property type="match status" value="1"/>
</dbReference>
<dbReference type="Pfam" id="PF07690">
    <property type="entry name" value="MFS_1"/>
    <property type="match status" value="1"/>
</dbReference>
<keyword evidence="5 8" id="KW-0812">Transmembrane</keyword>
<evidence type="ECO:0000256" key="3">
    <source>
        <dbReference type="ARBA" id="ARBA00022448"/>
    </source>
</evidence>
<dbReference type="PRINTS" id="PR01036">
    <property type="entry name" value="TCRTETB"/>
</dbReference>